<proteinExistence type="predicted"/>
<keyword evidence="4" id="KW-0597">Phosphoprotein</keyword>
<keyword evidence="14" id="KW-1185">Reference proteome</keyword>
<dbReference type="Gene3D" id="3.30.565.10">
    <property type="entry name" value="Histidine kinase-like ATPase, C-terminal domain"/>
    <property type="match status" value="1"/>
</dbReference>
<sequence length="305" mass="35247">MGMLEIFIGILISSLLFNGLFIFKEMIQKKQNKRTTTHLKKIIEGKSNSALSISGQSKSHDELIIEVNRLVKKLNEISFQYEKMIEENKRMVSSISHDFRTPLTSMLGYIQIVKKDAFTLNEENYLGIIEERTRTLNSLVEDFYMLSLLDSKEYSVSLQRVNPVLVLQEQLALYYEELDKIFDSIDIHIEETPIYIHTSQNDLKRIIGNLIKNAFQHGVGSFSVYSEKKEGYISFHFENEAENLSAIDEERLFERLYRADESRTSGSSGLGLSIAQKLAERLRMKLSVKTMDNKIHFTLQIPVED</sequence>
<dbReference type="CDD" id="cd00082">
    <property type="entry name" value="HisKA"/>
    <property type="match status" value="1"/>
</dbReference>
<dbReference type="GO" id="GO:0005524">
    <property type="term" value="F:ATP binding"/>
    <property type="evidence" value="ECO:0007669"/>
    <property type="project" value="UniProtKB-KW"/>
</dbReference>
<dbReference type="InterPro" id="IPR005467">
    <property type="entry name" value="His_kinase_dom"/>
</dbReference>
<evidence type="ECO:0000313" key="14">
    <source>
        <dbReference type="Proteomes" id="UP000243605"/>
    </source>
</evidence>
<evidence type="ECO:0000259" key="12">
    <source>
        <dbReference type="PROSITE" id="PS50109"/>
    </source>
</evidence>
<dbReference type="Pfam" id="PF00512">
    <property type="entry name" value="HisKA"/>
    <property type="match status" value="1"/>
</dbReference>
<keyword evidence="11" id="KW-0812">Transmembrane</keyword>
<dbReference type="GO" id="GO:0005886">
    <property type="term" value="C:plasma membrane"/>
    <property type="evidence" value="ECO:0007669"/>
    <property type="project" value="TreeGrafter"/>
</dbReference>
<evidence type="ECO:0000256" key="7">
    <source>
        <dbReference type="ARBA" id="ARBA00022777"/>
    </source>
</evidence>
<name>A0A662Z3Q0_9STAP</name>
<keyword evidence="10 11" id="KW-0472">Membrane</keyword>
<keyword evidence="8" id="KW-0067">ATP-binding</keyword>
<evidence type="ECO:0000256" key="3">
    <source>
        <dbReference type="ARBA" id="ARBA00012438"/>
    </source>
</evidence>
<comment type="catalytic activity">
    <reaction evidence="1">
        <text>ATP + protein L-histidine = ADP + protein N-phospho-L-histidine.</text>
        <dbReference type="EC" id="2.7.13.3"/>
    </reaction>
</comment>
<feature type="domain" description="Histidine kinase" evidence="12">
    <location>
        <begin position="94"/>
        <end position="305"/>
    </location>
</feature>
<dbReference type="EC" id="2.7.13.3" evidence="3"/>
<evidence type="ECO:0000256" key="4">
    <source>
        <dbReference type="ARBA" id="ARBA00022553"/>
    </source>
</evidence>
<dbReference type="SMART" id="SM00388">
    <property type="entry name" value="HisKA"/>
    <property type="match status" value="1"/>
</dbReference>
<dbReference type="CDD" id="cd00075">
    <property type="entry name" value="HATPase"/>
    <property type="match status" value="1"/>
</dbReference>
<protein>
    <recommendedName>
        <fullName evidence="3">histidine kinase</fullName>
        <ecNumber evidence="3">2.7.13.3</ecNumber>
    </recommendedName>
</protein>
<organism evidence="13 14">
    <name type="scientific">Aliicoccus persicus</name>
    <dbReference type="NCBI Taxonomy" id="930138"/>
    <lineage>
        <taxon>Bacteria</taxon>
        <taxon>Bacillati</taxon>
        <taxon>Bacillota</taxon>
        <taxon>Bacilli</taxon>
        <taxon>Bacillales</taxon>
        <taxon>Staphylococcaceae</taxon>
        <taxon>Aliicoccus</taxon>
    </lineage>
</organism>
<keyword evidence="7 13" id="KW-0418">Kinase</keyword>
<dbReference type="Proteomes" id="UP000243605">
    <property type="component" value="Unassembled WGS sequence"/>
</dbReference>
<dbReference type="GO" id="GO:0000155">
    <property type="term" value="F:phosphorelay sensor kinase activity"/>
    <property type="evidence" value="ECO:0007669"/>
    <property type="project" value="InterPro"/>
</dbReference>
<gene>
    <name evidence="13" type="ORF">SAMN05192557_1248</name>
</gene>
<keyword evidence="9" id="KW-0902">Two-component regulatory system</keyword>
<dbReference type="SUPFAM" id="SSF47384">
    <property type="entry name" value="Homodimeric domain of signal transducing histidine kinase"/>
    <property type="match status" value="1"/>
</dbReference>
<keyword evidence="6" id="KW-0547">Nucleotide-binding</keyword>
<dbReference type="PANTHER" id="PTHR45453:SF1">
    <property type="entry name" value="PHOSPHATE REGULON SENSOR PROTEIN PHOR"/>
    <property type="match status" value="1"/>
</dbReference>
<dbReference type="InterPro" id="IPR003661">
    <property type="entry name" value="HisK_dim/P_dom"/>
</dbReference>
<dbReference type="GO" id="GO:0004721">
    <property type="term" value="F:phosphoprotein phosphatase activity"/>
    <property type="evidence" value="ECO:0007669"/>
    <property type="project" value="TreeGrafter"/>
</dbReference>
<comment type="subcellular location">
    <subcellularLocation>
        <location evidence="2">Cell membrane</location>
        <topology evidence="2">Multi-pass membrane protein</topology>
    </subcellularLocation>
</comment>
<evidence type="ECO:0000313" key="13">
    <source>
        <dbReference type="EMBL" id="SEW01694.1"/>
    </source>
</evidence>
<dbReference type="InterPro" id="IPR003594">
    <property type="entry name" value="HATPase_dom"/>
</dbReference>
<keyword evidence="11" id="KW-1133">Transmembrane helix</keyword>
<keyword evidence="5" id="KW-0808">Transferase</keyword>
<dbReference type="RefSeq" id="WP_091474904.1">
    <property type="nucleotide sequence ID" value="NZ_FOIT01000003.1"/>
</dbReference>
<evidence type="ECO:0000256" key="10">
    <source>
        <dbReference type="ARBA" id="ARBA00023136"/>
    </source>
</evidence>
<evidence type="ECO:0000256" key="11">
    <source>
        <dbReference type="SAM" id="Phobius"/>
    </source>
</evidence>
<accession>A0A662Z3Q0</accession>
<evidence type="ECO:0000256" key="6">
    <source>
        <dbReference type="ARBA" id="ARBA00022741"/>
    </source>
</evidence>
<evidence type="ECO:0000256" key="1">
    <source>
        <dbReference type="ARBA" id="ARBA00000085"/>
    </source>
</evidence>
<dbReference type="PANTHER" id="PTHR45453">
    <property type="entry name" value="PHOSPHATE REGULON SENSOR PROTEIN PHOR"/>
    <property type="match status" value="1"/>
</dbReference>
<dbReference type="AlphaFoldDB" id="A0A662Z3Q0"/>
<dbReference type="OrthoDB" id="9792991at2"/>
<evidence type="ECO:0000256" key="5">
    <source>
        <dbReference type="ARBA" id="ARBA00022679"/>
    </source>
</evidence>
<dbReference type="SMART" id="SM00387">
    <property type="entry name" value="HATPase_c"/>
    <property type="match status" value="1"/>
</dbReference>
<dbReference type="Pfam" id="PF02518">
    <property type="entry name" value="HATPase_c"/>
    <property type="match status" value="1"/>
</dbReference>
<evidence type="ECO:0000256" key="9">
    <source>
        <dbReference type="ARBA" id="ARBA00023012"/>
    </source>
</evidence>
<reference evidence="13 14" key="1">
    <citation type="submission" date="2016-10" db="EMBL/GenBank/DDBJ databases">
        <authorList>
            <person name="Varghese N."/>
            <person name="Submissions S."/>
        </authorList>
    </citation>
    <scope>NUCLEOTIDE SEQUENCE [LARGE SCALE GENOMIC DNA]</scope>
    <source>
        <strain evidence="13 14">IBRC-M10081</strain>
    </source>
</reference>
<dbReference type="InterPro" id="IPR036097">
    <property type="entry name" value="HisK_dim/P_sf"/>
</dbReference>
<dbReference type="SUPFAM" id="SSF55874">
    <property type="entry name" value="ATPase domain of HSP90 chaperone/DNA topoisomerase II/histidine kinase"/>
    <property type="match status" value="1"/>
</dbReference>
<feature type="transmembrane region" description="Helical" evidence="11">
    <location>
        <begin position="6"/>
        <end position="23"/>
    </location>
</feature>
<dbReference type="EMBL" id="FOIT01000003">
    <property type="protein sequence ID" value="SEW01694.1"/>
    <property type="molecule type" value="Genomic_DNA"/>
</dbReference>
<dbReference type="PROSITE" id="PS50109">
    <property type="entry name" value="HIS_KIN"/>
    <property type="match status" value="1"/>
</dbReference>
<dbReference type="InterPro" id="IPR050351">
    <property type="entry name" value="BphY/WalK/GraS-like"/>
</dbReference>
<dbReference type="InterPro" id="IPR036890">
    <property type="entry name" value="HATPase_C_sf"/>
</dbReference>
<evidence type="ECO:0000256" key="8">
    <source>
        <dbReference type="ARBA" id="ARBA00022840"/>
    </source>
</evidence>
<dbReference type="Gene3D" id="1.10.287.130">
    <property type="match status" value="1"/>
</dbReference>
<dbReference type="GO" id="GO:0016036">
    <property type="term" value="P:cellular response to phosphate starvation"/>
    <property type="evidence" value="ECO:0007669"/>
    <property type="project" value="TreeGrafter"/>
</dbReference>
<evidence type="ECO:0000256" key="2">
    <source>
        <dbReference type="ARBA" id="ARBA00004651"/>
    </source>
</evidence>